<evidence type="ECO:0000313" key="9">
    <source>
        <dbReference type="EMBL" id="BBY66705.1"/>
    </source>
</evidence>
<proteinExistence type="inferred from homology"/>
<dbReference type="InterPro" id="IPR027417">
    <property type="entry name" value="P-loop_NTPase"/>
</dbReference>
<protein>
    <recommendedName>
        <fullName evidence="7">Spermidine/putrescine import ATP-binding protein PotA</fullName>
        <ecNumber evidence="7">7.6.2.11</ecNumber>
    </recommendedName>
</protein>
<keyword evidence="3 7" id="KW-0547">Nucleotide-binding</keyword>
<dbReference type="KEGG" id="mhev:MHEL_49480"/>
<dbReference type="InterPro" id="IPR017871">
    <property type="entry name" value="ABC_transporter-like_CS"/>
</dbReference>
<dbReference type="EC" id="7.6.2.11" evidence="7"/>
<dbReference type="SUPFAM" id="SSF50331">
    <property type="entry name" value="MOP-like"/>
    <property type="match status" value="1"/>
</dbReference>
<dbReference type="InterPro" id="IPR003593">
    <property type="entry name" value="AAA+_ATPase"/>
</dbReference>
<evidence type="ECO:0000256" key="2">
    <source>
        <dbReference type="ARBA" id="ARBA00022475"/>
    </source>
</evidence>
<dbReference type="RefSeq" id="WP_281357833.1">
    <property type="nucleotide sequence ID" value="NZ_AP022596.1"/>
</dbReference>
<keyword evidence="6 7" id="KW-0472">Membrane</keyword>
<dbReference type="FunFam" id="3.40.50.300:FF:000133">
    <property type="entry name" value="Spermidine/putrescine import ATP-binding protein PotA"/>
    <property type="match status" value="1"/>
</dbReference>
<dbReference type="SUPFAM" id="SSF52540">
    <property type="entry name" value="P-loop containing nucleoside triphosphate hydrolases"/>
    <property type="match status" value="1"/>
</dbReference>
<keyword evidence="10" id="KW-1185">Reference proteome</keyword>
<comment type="similarity">
    <text evidence="7">Belongs to the ABC transporter superfamily. Spermidine/putrescine importer (TC 3.A.1.11.1) family.</text>
</comment>
<dbReference type="InterPro" id="IPR008995">
    <property type="entry name" value="Mo/tungstate-bd_C_term_dom"/>
</dbReference>
<organism evidence="9 10">
    <name type="scientific">Mycolicibacterium helvum</name>
    <dbReference type="NCBI Taxonomy" id="1534349"/>
    <lineage>
        <taxon>Bacteria</taxon>
        <taxon>Bacillati</taxon>
        <taxon>Actinomycetota</taxon>
        <taxon>Actinomycetes</taxon>
        <taxon>Mycobacteriales</taxon>
        <taxon>Mycobacteriaceae</taxon>
        <taxon>Mycolicibacterium</taxon>
    </lineage>
</organism>
<keyword evidence="2 7" id="KW-1003">Cell membrane</keyword>
<evidence type="ECO:0000259" key="8">
    <source>
        <dbReference type="PROSITE" id="PS50893"/>
    </source>
</evidence>
<dbReference type="GO" id="GO:0043190">
    <property type="term" value="C:ATP-binding cassette (ABC) transporter complex"/>
    <property type="evidence" value="ECO:0007669"/>
    <property type="project" value="InterPro"/>
</dbReference>
<dbReference type="InterPro" id="IPR050093">
    <property type="entry name" value="ABC_SmlMolc_Importer"/>
</dbReference>
<dbReference type="PROSITE" id="PS00211">
    <property type="entry name" value="ABC_TRANSPORTER_1"/>
    <property type="match status" value="1"/>
</dbReference>
<comment type="function">
    <text evidence="7">Part of the ABC transporter complex PotABCD involved in spermidine/putrescine import. Responsible for energy coupling to the transport system.</text>
</comment>
<evidence type="ECO:0000313" key="10">
    <source>
        <dbReference type="Proteomes" id="UP000467148"/>
    </source>
</evidence>
<dbReference type="Gene3D" id="2.40.50.100">
    <property type="match status" value="1"/>
</dbReference>
<dbReference type="InterPro" id="IPR005893">
    <property type="entry name" value="PotA-like"/>
</dbReference>
<dbReference type="EMBL" id="AP022596">
    <property type="protein sequence ID" value="BBY66705.1"/>
    <property type="molecule type" value="Genomic_DNA"/>
</dbReference>
<dbReference type="Pfam" id="PF00005">
    <property type="entry name" value="ABC_tran"/>
    <property type="match status" value="1"/>
</dbReference>
<dbReference type="GO" id="GO:0015417">
    <property type="term" value="F:ABC-type polyamine transporter activity"/>
    <property type="evidence" value="ECO:0007669"/>
    <property type="project" value="UniProtKB-EC"/>
</dbReference>
<sequence>MLGPSGCGKTTTLRMIAGFEQPTEGAIRLEGVDVSRVPPHKRNVNTVFQHYALFPHMTVWDNVAYGPRSQKKDKATVKKSVDEMLEIVRLTDFAKRKPAQLSGGQQQRVALARALVNYPSALLLDEPLGALDLKLRHVMQFELKRIQREVGITFVYVTHDQEEALTMSDRIAVMNAGNVEQIGTPTEIYDRPATVFVAGFIGQANLWHGRQTGRVNRDYVEVEVLGTTLKARPGDTTIEPGGQATLMVRPERVRVSMDQPTGDVAAVAAKVVDLTFQGPVLRLSLAAADNSPILAHIGPEQSLPLLRPGDDVFVCWAPEASLVLPAADIPTTEDLEEMLDDS</sequence>
<keyword evidence="4 7" id="KW-0067">ATP-binding</keyword>
<keyword evidence="5 7" id="KW-1278">Translocase</keyword>
<evidence type="ECO:0000256" key="7">
    <source>
        <dbReference type="RuleBase" id="RU364083"/>
    </source>
</evidence>
<keyword evidence="1 7" id="KW-0813">Transport</keyword>
<evidence type="ECO:0000256" key="3">
    <source>
        <dbReference type="ARBA" id="ARBA00022741"/>
    </source>
</evidence>
<dbReference type="InterPro" id="IPR003439">
    <property type="entry name" value="ABC_transporter-like_ATP-bd"/>
</dbReference>
<dbReference type="GO" id="GO:0016887">
    <property type="term" value="F:ATP hydrolysis activity"/>
    <property type="evidence" value="ECO:0007669"/>
    <property type="project" value="InterPro"/>
</dbReference>
<dbReference type="PANTHER" id="PTHR42781">
    <property type="entry name" value="SPERMIDINE/PUTRESCINE IMPORT ATP-BINDING PROTEIN POTA"/>
    <property type="match status" value="1"/>
</dbReference>
<dbReference type="GO" id="GO:0005524">
    <property type="term" value="F:ATP binding"/>
    <property type="evidence" value="ECO:0007669"/>
    <property type="project" value="UniProtKB-KW"/>
</dbReference>
<comment type="subunit">
    <text evidence="7">The complex is composed of two ATP-binding proteins (PotA), two transmembrane proteins (PotB and PotC) and a solute-binding protein (PotD).</text>
</comment>
<comment type="catalytic activity">
    <reaction evidence="7">
        <text>ATP + H2O + polyamine-[polyamine-binding protein]Side 1 = ADP + phosphate + polyamineSide 2 + [polyamine-binding protein]Side 1.</text>
        <dbReference type="EC" id="7.6.2.11"/>
    </reaction>
</comment>
<gene>
    <name evidence="7 9" type="primary">potA</name>
    <name evidence="9" type="ORF">MHEL_49480</name>
</gene>
<dbReference type="PROSITE" id="PS50893">
    <property type="entry name" value="ABC_TRANSPORTER_2"/>
    <property type="match status" value="1"/>
</dbReference>
<evidence type="ECO:0000256" key="4">
    <source>
        <dbReference type="ARBA" id="ARBA00022840"/>
    </source>
</evidence>
<dbReference type="NCBIfam" id="TIGR01187">
    <property type="entry name" value="potA"/>
    <property type="match status" value="1"/>
</dbReference>
<dbReference type="AlphaFoldDB" id="A0A7I7TEB8"/>
<dbReference type="SMART" id="SM00382">
    <property type="entry name" value="AAA"/>
    <property type="match status" value="1"/>
</dbReference>
<name>A0A7I7TEB8_9MYCO</name>
<evidence type="ECO:0000256" key="5">
    <source>
        <dbReference type="ARBA" id="ARBA00022967"/>
    </source>
</evidence>
<feature type="domain" description="ABC transporter" evidence="8">
    <location>
        <begin position="2"/>
        <end position="201"/>
    </location>
</feature>
<dbReference type="Gene3D" id="3.40.50.300">
    <property type="entry name" value="P-loop containing nucleotide triphosphate hydrolases"/>
    <property type="match status" value="1"/>
</dbReference>
<evidence type="ECO:0000256" key="1">
    <source>
        <dbReference type="ARBA" id="ARBA00022448"/>
    </source>
</evidence>
<dbReference type="PANTHER" id="PTHR42781:SF4">
    <property type="entry name" value="SPERMIDINE_PUTRESCINE IMPORT ATP-BINDING PROTEIN POTA"/>
    <property type="match status" value="1"/>
</dbReference>
<evidence type="ECO:0000256" key="6">
    <source>
        <dbReference type="ARBA" id="ARBA00023136"/>
    </source>
</evidence>
<dbReference type="InterPro" id="IPR013611">
    <property type="entry name" value="Transp-assoc_OB_typ2"/>
</dbReference>
<reference evidence="9 10" key="1">
    <citation type="journal article" date="2019" name="Emerg. Microbes Infect.">
        <title>Comprehensive subspecies identification of 175 nontuberculous mycobacteria species based on 7547 genomic profiles.</title>
        <authorList>
            <person name="Matsumoto Y."/>
            <person name="Kinjo T."/>
            <person name="Motooka D."/>
            <person name="Nabeya D."/>
            <person name="Jung N."/>
            <person name="Uechi K."/>
            <person name="Horii T."/>
            <person name="Iida T."/>
            <person name="Fujita J."/>
            <person name="Nakamura S."/>
        </authorList>
    </citation>
    <scope>NUCLEOTIDE SEQUENCE [LARGE SCALE GENOMIC DNA]</scope>
    <source>
        <strain evidence="9 10">JCM 30396</strain>
    </source>
</reference>
<dbReference type="Proteomes" id="UP000467148">
    <property type="component" value="Chromosome"/>
</dbReference>
<accession>A0A7I7TEB8</accession>
<dbReference type="Pfam" id="PF08402">
    <property type="entry name" value="TOBE_2"/>
    <property type="match status" value="1"/>
</dbReference>